<feature type="domain" description="Beta-ketoacyl-[acyl-carrier-protein] synthase III C-terminal" evidence="13">
    <location>
        <begin position="417"/>
        <end position="497"/>
    </location>
</feature>
<dbReference type="EMBL" id="CM026421">
    <property type="protein sequence ID" value="KAG0592481.1"/>
    <property type="molecule type" value="Genomic_DNA"/>
</dbReference>
<dbReference type="OrthoDB" id="329835at2759"/>
<feature type="domain" description="FAE" evidence="12">
    <location>
        <begin position="110"/>
        <end position="400"/>
    </location>
</feature>
<evidence type="ECO:0000259" key="13">
    <source>
        <dbReference type="Pfam" id="PF08541"/>
    </source>
</evidence>
<dbReference type="PIRSF" id="PIRSF036417">
    <property type="entry name" value="3-ktacl-CoA_syn"/>
    <property type="match status" value="1"/>
</dbReference>
<evidence type="ECO:0000256" key="6">
    <source>
        <dbReference type="ARBA" id="ARBA00022989"/>
    </source>
</evidence>
<dbReference type="PANTHER" id="PTHR31561">
    <property type="entry name" value="3-KETOACYL-COA SYNTHASE"/>
    <property type="match status" value="1"/>
</dbReference>
<dbReference type="InterPro" id="IPR012392">
    <property type="entry name" value="3-ktacl-CoA_syn"/>
</dbReference>
<keyword evidence="15" id="KW-1185">Reference proteome</keyword>
<evidence type="ECO:0000256" key="11">
    <source>
        <dbReference type="SAM" id="Phobius"/>
    </source>
</evidence>
<keyword evidence="5 11" id="KW-0812">Transmembrane</keyword>
<keyword evidence="6 11" id="KW-1133">Transmembrane helix</keyword>
<sequence length="540" mass="60346">MATRDVGQQPRDSEAGSSPGHVVAIKLRNALPDFLQSVKLKYVVRGLIHSLTTHAVVCMLLIPLLTVTVIEITRLGNSTSTLQILWDRLQYNLVSVLATSGFCVFAFTVYFLTRPRRVYLVDFACYKPDESNVISRQELLSYAASTGKYSYESLDFQRKILERSGMGDEAYVWKKAMCTLPGDTSINNARDEASAIMFNSLDELFAKTGVAPKDVKILVVNCSLFNPTPSLSAMVVNRYKMRGDITSVSIGGMGCSAGLIAVDLARDLLQAHRNSYAVVCSQEILSRSPYFGNDRSKLVTNCLFRLGGAAVLLSNKGCDGWRAKYELTHSVRTHKGADDRSYQCVFEEEDDSDLVGVTLRKELMSVAGDALKTNITTLGPLVLPWMEQLQFFISLVGRKVFKMNNKPYIPDFKLAFEHFCIHAGGRAVLDEIEKNLKLSDWHMEPSRMTLYKFGNTSSSSLWYELAYSEAKGRVQRGDRVWQIAFGSGFKCNSVVWRALRTIEPPKLNPWTDVIHRMPVTDISHCKLVLPSEILPSHVST</sequence>
<evidence type="ECO:0000256" key="4">
    <source>
        <dbReference type="ARBA" id="ARBA00022679"/>
    </source>
</evidence>
<dbReference type="Proteomes" id="UP000822688">
    <property type="component" value="Chromosome 1"/>
</dbReference>
<evidence type="ECO:0000256" key="5">
    <source>
        <dbReference type="ARBA" id="ARBA00022692"/>
    </source>
</evidence>
<evidence type="ECO:0000313" key="15">
    <source>
        <dbReference type="Proteomes" id="UP000822688"/>
    </source>
</evidence>
<dbReference type="InterPro" id="IPR016039">
    <property type="entry name" value="Thiolase-like"/>
</dbReference>
<dbReference type="Gene3D" id="3.40.47.10">
    <property type="match status" value="1"/>
</dbReference>
<feature type="transmembrane region" description="Helical" evidence="11">
    <location>
        <begin position="47"/>
        <end position="70"/>
    </location>
</feature>
<keyword evidence="7 11" id="KW-0472">Membrane</keyword>
<reference evidence="14" key="1">
    <citation type="submission" date="2020-06" db="EMBL/GenBank/DDBJ databases">
        <title>WGS assembly of Ceratodon purpureus strain R40.</title>
        <authorList>
            <person name="Carey S.B."/>
            <person name="Jenkins J."/>
            <person name="Shu S."/>
            <person name="Lovell J.T."/>
            <person name="Sreedasyam A."/>
            <person name="Maumus F."/>
            <person name="Tiley G.P."/>
            <person name="Fernandez-Pozo N."/>
            <person name="Barry K."/>
            <person name="Chen C."/>
            <person name="Wang M."/>
            <person name="Lipzen A."/>
            <person name="Daum C."/>
            <person name="Saski C.A."/>
            <person name="Payton A.C."/>
            <person name="Mcbreen J.C."/>
            <person name="Conrad R.E."/>
            <person name="Kollar L.M."/>
            <person name="Olsson S."/>
            <person name="Huttunen S."/>
            <person name="Landis J.B."/>
            <person name="Wickett N.J."/>
            <person name="Johnson M.G."/>
            <person name="Rensing S.A."/>
            <person name="Grimwood J."/>
            <person name="Schmutz J."/>
            <person name="Mcdaniel S.F."/>
        </authorList>
    </citation>
    <scope>NUCLEOTIDE SEQUENCE</scope>
    <source>
        <strain evidence="14">R40</strain>
    </source>
</reference>
<dbReference type="SUPFAM" id="SSF53901">
    <property type="entry name" value="Thiolase-like"/>
    <property type="match status" value="2"/>
</dbReference>
<comment type="catalytic activity">
    <reaction evidence="9">
        <text>a very-long-chain acyl-CoA + malonyl-CoA + H(+) = a very-long-chain 3-oxoacyl-CoA + CO2 + CoA</text>
        <dbReference type="Rhea" id="RHEA:32727"/>
        <dbReference type="ChEBI" id="CHEBI:15378"/>
        <dbReference type="ChEBI" id="CHEBI:16526"/>
        <dbReference type="ChEBI" id="CHEBI:57287"/>
        <dbReference type="ChEBI" id="CHEBI:57384"/>
        <dbReference type="ChEBI" id="CHEBI:90725"/>
        <dbReference type="ChEBI" id="CHEBI:90736"/>
        <dbReference type="EC" id="2.3.1.199"/>
    </reaction>
</comment>
<gene>
    <name evidence="14" type="ORF">KC19_1G255600</name>
</gene>
<evidence type="ECO:0000256" key="3">
    <source>
        <dbReference type="ARBA" id="ARBA00005531"/>
    </source>
</evidence>
<comment type="subcellular location">
    <subcellularLocation>
        <location evidence="1">Membrane</location>
    </subcellularLocation>
</comment>
<evidence type="ECO:0000256" key="10">
    <source>
        <dbReference type="PIRNR" id="PIRNR036417"/>
    </source>
</evidence>
<dbReference type="Pfam" id="PF08541">
    <property type="entry name" value="ACP_syn_III_C"/>
    <property type="match status" value="1"/>
</dbReference>
<evidence type="ECO:0000259" key="12">
    <source>
        <dbReference type="Pfam" id="PF08392"/>
    </source>
</evidence>
<keyword evidence="4 10" id="KW-0808">Transferase</keyword>
<comment type="caution">
    <text evidence="14">The sequence shown here is derived from an EMBL/GenBank/DDBJ whole genome shotgun (WGS) entry which is preliminary data.</text>
</comment>
<comment type="similarity">
    <text evidence="3 10">Belongs to the thiolase-like superfamily. Chalcone/stilbene synthases family.</text>
</comment>
<evidence type="ECO:0000256" key="8">
    <source>
        <dbReference type="ARBA" id="ARBA00023315"/>
    </source>
</evidence>
<dbReference type="InterPro" id="IPR013747">
    <property type="entry name" value="ACP_syn_III_C"/>
</dbReference>
<dbReference type="Pfam" id="PF08392">
    <property type="entry name" value="FAE1_CUT1_RppA"/>
    <property type="match status" value="1"/>
</dbReference>
<evidence type="ECO:0000256" key="9">
    <source>
        <dbReference type="ARBA" id="ARBA00047375"/>
    </source>
</evidence>
<name>A0A8T0JCP3_CERPU</name>
<evidence type="ECO:0000313" key="14">
    <source>
        <dbReference type="EMBL" id="KAG0592481.1"/>
    </source>
</evidence>
<accession>A0A8T0JCP3</accession>
<dbReference type="GO" id="GO:0006633">
    <property type="term" value="P:fatty acid biosynthetic process"/>
    <property type="evidence" value="ECO:0007669"/>
    <property type="project" value="InterPro"/>
</dbReference>
<comment type="pathway">
    <text evidence="2 10">Lipid metabolism; fatty acid biosynthesis.</text>
</comment>
<feature type="transmembrane region" description="Helical" evidence="11">
    <location>
        <begin position="91"/>
        <end position="112"/>
    </location>
</feature>
<keyword evidence="8 10" id="KW-0012">Acyltransferase</keyword>
<dbReference type="CDD" id="cd00831">
    <property type="entry name" value="CHS_like"/>
    <property type="match status" value="1"/>
</dbReference>
<proteinExistence type="inferred from homology"/>
<dbReference type="AlphaFoldDB" id="A0A8T0JCP3"/>
<evidence type="ECO:0000256" key="2">
    <source>
        <dbReference type="ARBA" id="ARBA00005194"/>
    </source>
</evidence>
<dbReference type="GO" id="GO:0009922">
    <property type="term" value="F:fatty acid elongase activity"/>
    <property type="evidence" value="ECO:0007669"/>
    <property type="project" value="UniProtKB-EC"/>
</dbReference>
<dbReference type="GO" id="GO:0016020">
    <property type="term" value="C:membrane"/>
    <property type="evidence" value="ECO:0007669"/>
    <property type="project" value="UniProtKB-SubCell"/>
</dbReference>
<dbReference type="FunFam" id="3.40.47.10:FF:000028">
    <property type="entry name" value="3-ketoacyl-CoA synthase"/>
    <property type="match status" value="1"/>
</dbReference>
<evidence type="ECO:0000256" key="7">
    <source>
        <dbReference type="ARBA" id="ARBA00023136"/>
    </source>
</evidence>
<dbReference type="InterPro" id="IPR013601">
    <property type="entry name" value="FAE1_typ3_polyketide_synth"/>
</dbReference>
<organism evidence="14 15">
    <name type="scientific">Ceratodon purpureus</name>
    <name type="common">Fire moss</name>
    <name type="synonym">Dicranum purpureum</name>
    <dbReference type="NCBI Taxonomy" id="3225"/>
    <lineage>
        <taxon>Eukaryota</taxon>
        <taxon>Viridiplantae</taxon>
        <taxon>Streptophyta</taxon>
        <taxon>Embryophyta</taxon>
        <taxon>Bryophyta</taxon>
        <taxon>Bryophytina</taxon>
        <taxon>Bryopsida</taxon>
        <taxon>Dicranidae</taxon>
        <taxon>Pseudoditrichales</taxon>
        <taxon>Ditrichaceae</taxon>
        <taxon>Ceratodon</taxon>
    </lineage>
</organism>
<dbReference type="EC" id="2.3.1.-" evidence="10"/>
<evidence type="ECO:0000256" key="1">
    <source>
        <dbReference type="ARBA" id="ARBA00004370"/>
    </source>
</evidence>
<protein>
    <recommendedName>
        <fullName evidence="10">3-ketoacyl-CoA synthase</fullName>
        <ecNumber evidence="10">2.3.1.-</ecNumber>
    </recommendedName>
</protein>